<name>A0A6C0K0N9_9ZZZZ</name>
<feature type="compositionally biased region" description="Low complexity" evidence="1">
    <location>
        <begin position="326"/>
        <end position="336"/>
    </location>
</feature>
<proteinExistence type="predicted"/>
<dbReference type="EMBL" id="MN740786">
    <property type="protein sequence ID" value="QHU11602.1"/>
    <property type="molecule type" value="Genomic_DNA"/>
</dbReference>
<accession>A0A6C0K0N9</accession>
<reference evidence="2" key="1">
    <citation type="journal article" date="2020" name="Nature">
        <title>Giant virus diversity and host interactions through global metagenomics.</title>
        <authorList>
            <person name="Schulz F."/>
            <person name="Roux S."/>
            <person name="Paez-Espino D."/>
            <person name="Jungbluth S."/>
            <person name="Walsh D.A."/>
            <person name="Denef V.J."/>
            <person name="McMahon K.D."/>
            <person name="Konstantinidis K.T."/>
            <person name="Eloe-Fadrosh E.A."/>
            <person name="Kyrpides N.C."/>
            <person name="Woyke T."/>
        </authorList>
    </citation>
    <scope>NUCLEOTIDE SEQUENCE</scope>
    <source>
        <strain evidence="2">GVMAG-S-1101169-75</strain>
    </source>
</reference>
<sequence length="348" mass="40482">MKKDNWFFYCSCLKKHMTRIRTRFYDNDRATLSLVPSISSSIETILADDTLPNPLLEKSDLDFYSPSLPPNKRYLMRYNDTYPGNAYVIRALAEPSSLFDSVMPCGMTIHQMYDLMLWCNQRKVAGDTPYVFLDWDRTLSCVEGLYFRSILVDELKIPLRSYVEFIMGGPMRLHIVRLLFLVFRTYGVHYFILTNNGTAKHDPLYFVELIHILDPSFTRPQLIYTGDMPSKAFFFMDDWRIFLPKNFTMQPLSMEELNFLHDEICRLMRAEEEREIIEKERSTVATTVIPIPIVTANANVSLIQPKSRSPSSSRPLRRRRRPIFPPDTTIPTPSSTLHFMGIGDGLSR</sequence>
<organism evidence="2">
    <name type="scientific">viral metagenome</name>
    <dbReference type="NCBI Taxonomy" id="1070528"/>
    <lineage>
        <taxon>unclassified sequences</taxon>
        <taxon>metagenomes</taxon>
        <taxon>organismal metagenomes</taxon>
    </lineage>
</organism>
<evidence type="ECO:0000313" key="2">
    <source>
        <dbReference type="EMBL" id="QHU11602.1"/>
    </source>
</evidence>
<dbReference type="AlphaFoldDB" id="A0A6C0K0N9"/>
<feature type="region of interest" description="Disordered" evidence="1">
    <location>
        <begin position="304"/>
        <end position="348"/>
    </location>
</feature>
<evidence type="ECO:0000256" key="1">
    <source>
        <dbReference type="SAM" id="MobiDB-lite"/>
    </source>
</evidence>
<protein>
    <submittedName>
        <fullName evidence="2">Uncharacterized protein</fullName>
    </submittedName>
</protein>